<proteinExistence type="predicted"/>
<protein>
    <submittedName>
        <fullName evidence="1">Uncharacterized protein</fullName>
    </submittedName>
</protein>
<dbReference type="AlphaFoldDB" id="A0A6V7IV97"/>
<organism evidence="1">
    <name type="scientific">Bracon brevicornis</name>
    <dbReference type="NCBI Taxonomy" id="1563983"/>
    <lineage>
        <taxon>Eukaryota</taxon>
        <taxon>Metazoa</taxon>
        <taxon>Ecdysozoa</taxon>
        <taxon>Arthropoda</taxon>
        <taxon>Hexapoda</taxon>
        <taxon>Insecta</taxon>
        <taxon>Pterygota</taxon>
        <taxon>Neoptera</taxon>
        <taxon>Endopterygota</taxon>
        <taxon>Hymenoptera</taxon>
        <taxon>Apocrita</taxon>
        <taxon>Ichneumonoidea</taxon>
        <taxon>Braconidae</taxon>
        <taxon>Braconinae</taxon>
        <taxon>Bracon</taxon>
    </lineage>
</organism>
<dbReference type="EMBL" id="CADCXW020000009">
    <property type="protein sequence ID" value="CAD1541921.1"/>
    <property type="molecule type" value="Genomic_DNA"/>
</dbReference>
<accession>A0A6V7IV97</accession>
<reference evidence="1" key="1">
    <citation type="submission" date="2020-07" db="EMBL/GenBank/DDBJ databases">
        <authorList>
            <person name="Ferguson B K."/>
        </authorList>
    </citation>
    <scope>NUCLEOTIDE SEQUENCE</scope>
    <source>
        <strain evidence="1">L06</strain>
    </source>
</reference>
<name>A0A6V7IV97_9HYME</name>
<gene>
    <name evidence="1" type="ORF">BBRV_LOCUS31603</name>
</gene>
<evidence type="ECO:0000313" key="1">
    <source>
        <dbReference type="EMBL" id="CAD1541921.1"/>
    </source>
</evidence>
<sequence length="139" mass="16465">MLPRSHQIWGNCNLYQEEANYLNDYYHHPHYPLNPPLSSGYGVLPTVKPTLPYVLWWRQQTAASGGIISASVHHQIQFSGNFNQVNQPRNQLLRRLPRCYYRQQRRRHFNIEDKNQVSRSYLAHSLDSHHQVSRGMETR</sequence>